<accession>A0ABW6BVX5</accession>
<organism evidence="2 3">
    <name type="scientific">Pontibacter toksunensis</name>
    <dbReference type="NCBI Taxonomy" id="1332631"/>
    <lineage>
        <taxon>Bacteria</taxon>
        <taxon>Pseudomonadati</taxon>
        <taxon>Bacteroidota</taxon>
        <taxon>Cytophagia</taxon>
        <taxon>Cytophagales</taxon>
        <taxon>Hymenobacteraceae</taxon>
        <taxon>Pontibacter</taxon>
    </lineage>
</organism>
<comment type="caution">
    <text evidence="2">The sequence shown here is derived from an EMBL/GenBank/DDBJ whole genome shotgun (WGS) entry which is preliminary data.</text>
</comment>
<dbReference type="Proteomes" id="UP001597641">
    <property type="component" value="Unassembled WGS sequence"/>
</dbReference>
<keyword evidence="3" id="KW-1185">Reference proteome</keyword>
<reference evidence="3" key="1">
    <citation type="journal article" date="2019" name="Int. J. Syst. Evol. Microbiol.">
        <title>The Global Catalogue of Microorganisms (GCM) 10K type strain sequencing project: providing services to taxonomists for standard genome sequencing and annotation.</title>
        <authorList>
            <consortium name="The Broad Institute Genomics Platform"/>
            <consortium name="The Broad Institute Genome Sequencing Center for Infectious Disease"/>
            <person name="Wu L."/>
            <person name="Ma J."/>
        </authorList>
    </citation>
    <scope>NUCLEOTIDE SEQUENCE [LARGE SCALE GENOMIC DNA]</scope>
    <source>
        <strain evidence="3">KCTC 23984</strain>
    </source>
</reference>
<evidence type="ECO:0000313" key="3">
    <source>
        <dbReference type="Proteomes" id="UP001597641"/>
    </source>
</evidence>
<dbReference type="Gene3D" id="3.60.15.10">
    <property type="entry name" value="Ribonuclease Z/Hydroxyacylglutathione hydrolase-like"/>
    <property type="match status" value="1"/>
</dbReference>
<dbReference type="InterPro" id="IPR045761">
    <property type="entry name" value="ODP_dom"/>
</dbReference>
<name>A0ABW6BVX5_9BACT</name>
<dbReference type="PANTHER" id="PTHR43717">
    <property type="entry name" value="ANAEROBIC NITRIC OXIDE REDUCTASE FLAVORUBREDOXIN"/>
    <property type="match status" value="1"/>
</dbReference>
<dbReference type="RefSeq" id="WP_377484902.1">
    <property type="nucleotide sequence ID" value="NZ_JBHUOX010000008.1"/>
</dbReference>
<dbReference type="InterPro" id="IPR036866">
    <property type="entry name" value="RibonucZ/Hydroxyglut_hydro"/>
</dbReference>
<dbReference type="Pfam" id="PF19583">
    <property type="entry name" value="ODP"/>
    <property type="match status" value="1"/>
</dbReference>
<evidence type="ECO:0000313" key="2">
    <source>
        <dbReference type="EMBL" id="MFD3001137.1"/>
    </source>
</evidence>
<evidence type="ECO:0000259" key="1">
    <source>
        <dbReference type="Pfam" id="PF19583"/>
    </source>
</evidence>
<dbReference type="PANTHER" id="PTHR43717:SF1">
    <property type="entry name" value="ANAEROBIC NITRIC OXIDE REDUCTASE FLAVORUBREDOXIN"/>
    <property type="match status" value="1"/>
</dbReference>
<sequence length="247" mass="27699">MTTIDEIAPDLYRISLYIPAFDMQFNHFLIKDEEPMLYHTGMRSMFPMLKEAVAKVISPEKLRWIGFSHFEVDECGSLNDWLAIAPHAQAVCSEVGAVVNMGDFAIRPARGLSRTEVLQTGKYSYRFVPTPHLPHGWDAGVLFEEKNKTLLCSDLFHHNGNCAAITSADIIEKVQTALQNMQQSPLADYMPYTHKTARMLKDLANLKPTTLATMHGSAYSGDCVQALHDLNLVMKEELGENALVIKE</sequence>
<gene>
    <name evidence="2" type="ORF">ACFS7Z_12235</name>
</gene>
<proteinExistence type="predicted"/>
<dbReference type="EMBL" id="JBHUOX010000008">
    <property type="protein sequence ID" value="MFD3001137.1"/>
    <property type="molecule type" value="Genomic_DNA"/>
</dbReference>
<protein>
    <recommendedName>
        <fullName evidence="1">ODP domain-containing protein</fullName>
    </recommendedName>
</protein>
<feature type="domain" description="ODP" evidence="1">
    <location>
        <begin position="24"/>
        <end position="216"/>
    </location>
</feature>
<dbReference type="SUPFAM" id="SSF56281">
    <property type="entry name" value="Metallo-hydrolase/oxidoreductase"/>
    <property type="match status" value="1"/>
</dbReference>